<gene>
    <name evidence="1" type="ORF">WG66_3314</name>
</gene>
<evidence type="ECO:0000313" key="2">
    <source>
        <dbReference type="Proteomes" id="UP000054988"/>
    </source>
</evidence>
<sequence length="199" mass="22059">MPLCPKAAFLGDHHLSGTTILLGPQFLSPILPAPFLITSFVKLESDLESNNTSKPLSSSLSVQQDSIMCYILLDIVRYICGHDIRRPDAADKVVCFLSINALACLSAIAFSRSNAKSHPANTSNDTTTFPFRSYLRRTIPTVAVLVAITNDEGSLASRTLHITEHYDIIHYHLHGPITRTRKPRRSSAYMISPYHVLQL</sequence>
<dbReference type="AlphaFoldDB" id="A0A0W0G6D8"/>
<comment type="caution">
    <text evidence="1">The sequence shown here is derived from an EMBL/GenBank/DDBJ whole genome shotgun (WGS) entry which is preliminary data.</text>
</comment>
<proteinExistence type="predicted"/>
<dbReference type="EMBL" id="LATX01000997">
    <property type="protein sequence ID" value="KTB44110.1"/>
    <property type="molecule type" value="Genomic_DNA"/>
</dbReference>
<name>A0A0W0G6D8_MONRR</name>
<evidence type="ECO:0000313" key="1">
    <source>
        <dbReference type="EMBL" id="KTB44110.1"/>
    </source>
</evidence>
<dbReference type="Proteomes" id="UP000054988">
    <property type="component" value="Unassembled WGS sequence"/>
</dbReference>
<accession>A0A0W0G6D8</accession>
<reference evidence="1 2" key="1">
    <citation type="submission" date="2015-12" db="EMBL/GenBank/DDBJ databases">
        <title>Draft genome sequence of Moniliophthora roreri, the causal agent of frosty pod rot of cacao.</title>
        <authorList>
            <person name="Aime M.C."/>
            <person name="Diaz-Valderrama J.R."/>
            <person name="Kijpornyongpan T."/>
            <person name="Phillips-Mora W."/>
        </authorList>
    </citation>
    <scope>NUCLEOTIDE SEQUENCE [LARGE SCALE GENOMIC DNA]</scope>
    <source>
        <strain evidence="1 2">MCA 2952</strain>
    </source>
</reference>
<organism evidence="1 2">
    <name type="scientific">Moniliophthora roreri</name>
    <name type="common">Frosty pod rot fungus</name>
    <name type="synonym">Monilia roreri</name>
    <dbReference type="NCBI Taxonomy" id="221103"/>
    <lineage>
        <taxon>Eukaryota</taxon>
        <taxon>Fungi</taxon>
        <taxon>Dikarya</taxon>
        <taxon>Basidiomycota</taxon>
        <taxon>Agaricomycotina</taxon>
        <taxon>Agaricomycetes</taxon>
        <taxon>Agaricomycetidae</taxon>
        <taxon>Agaricales</taxon>
        <taxon>Marasmiineae</taxon>
        <taxon>Marasmiaceae</taxon>
        <taxon>Moniliophthora</taxon>
    </lineage>
</organism>
<protein>
    <submittedName>
        <fullName evidence="1">Uncharacterized protein</fullName>
    </submittedName>
</protein>